<name>A0AAU9XMT3_9CNID</name>
<keyword evidence="6" id="KW-1185">Reference proteome</keyword>
<proteinExistence type="predicted"/>
<feature type="coiled-coil region" evidence="4">
    <location>
        <begin position="167"/>
        <end position="197"/>
    </location>
</feature>
<dbReference type="PRINTS" id="PR00381">
    <property type="entry name" value="KINESINLIGHT"/>
</dbReference>
<dbReference type="PROSITE" id="PS50293">
    <property type="entry name" value="TPR_REGION"/>
    <property type="match status" value="5"/>
</dbReference>
<dbReference type="Pfam" id="PF13424">
    <property type="entry name" value="TPR_12"/>
    <property type="match status" value="5"/>
</dbReference>
<feature type="non-terminal residue" evidence="5">
    <location>
        <position position="1170"/>
    </location>
</feature>
<dbReference type="PANTHER" id="PTHR45641">
    <property type="entry name" value="TETRATRICOPEPTIDE REPEAT PROTEIN (AFU_ORTHOLOGUE AFUA_6G03870)"/>
    <property type="match status" value="1"/>
</dbReference>
<evidence type="ECO:0000256" key="3">
    <source>
        <dbReference type="PROSITE-ProRule" id="PRU00339"/>
    </source>
</evidence>
<dbReference type="AlphaFoldDB" id="A0AAU9XMT3"/>
<dbReference type="Gene3D" id="1.25.40.10">
    <property type="entry name" value="Tetratricopeptide repeat domain"/>
    <property type="match status" value="4"/>
</dbReference>
<dbReference type="Gene3D" id="3.40.50.300">
    <property type="entry name" value="P-loop containing nucleotide triphosphate hydrolases"/>
    <property type="match status" value="1"/>
</dbReference>
<feature type="repeat" description="TPR" evidence="3">
    <location>
        <begin position="823"/>
        <end position="856"/>
    </location>
</feature>
<reference evidence="5 6" key="1">
    <citation type="submission" date="2022-05" db="EMBL/GenBank/DDBJ databases">
        <authorList>
            <consortium name="Genoscope - CEA"/>
            <person name="William W."/>
        </authorList>
    </citation>
    <scope>NUCLEOTIDE SEQUENCE [LARGE SCALE GENOMIC DNA]</scope>
</reference>
<gene>
    <name evidence="5" type="ORF">PMEA_00027036</name>
</gene>
<evidence type="ECO:0000313" key="6">
    <source>
        <dbReference type="Proteomes" id="UP001159428"/>
    </source>
</evidence>
<keyword evidence="1" id="KW-0677">Repeat</keyword>
<accession>A0AAU9XMT3</accession>
<feature type="repeat" description="TPR" evidence="3">
    <location>
        <begin position="949"/>
        <end position="982"/>
    </location>
</feature>
<sequence length="1170" mass="132196">MATALEYSSEQLNYYRICYVVTDVLTEGLRIIFKQEWDNRYRRTWGEWKDQPNNGLDFWNGESSRSRSRNTRLLTAMKNGDTAEWDCTMLFYAILYSDCIHGLNSTVKSHVDDLRKLRNEDFAHMPRGHLSEKDFQTVIFKVKNAFVALGLPTQKIQDVQNQTSFPTEELTNILKTLLERSKELLEKEEQRQVLEQQLLTSVSPFCVLPLKPTHDVTGRDSEVSKISQQLRALRYANNDALSTLYISGNPGSGKSQLARLVAKRFYDEVKENPYTTSFVMTLNAENSETLLESYVVFARHCKCPEYAVTNTLNSTDLFADEKVRSLKTLIGARISYYTSWLLVVDNVSNVSQIHGHLPDAGDEQWVRGQLLITTQDAVSIPLTNSAIQHVSVSKGMHPDDARSLLTLLSGVNDGEMEDEVVQALDYQPLSLASASLYVRQVRQSKVSVNFGWGDYLEKLVGGRQNTTETILTETNPSYKQSMTTAITLAVEKAMTTDRVVNHLFTFLALCSPQPIPQDVAVNYIMEMDEEFSDKEWIASRINRCSLLLSEEEGDSVYIRVHGVVRFVLDSLKTNYAKDLFIKAVVGAVASFAKVDDFDTFIIGSKVVPHLRKLILKDKYLFPVQELSQFSRMGVIPLQDYLNDLPILGEMCLDHCEYEAAMNYFEVAMEIKHSSKKYCESALDILLKQLGPEHVDVAKSYNNLGIVYSGQGDFQQAKEYYARALDVYVKQHGPEHVNVATSYDNLGTVYRNLGDFQQARDSHARALNIRLKQLRPEHVDVAASYNNLGTVYRNLGDFQQAQDYYARALDIRLKQLGPEHVDVAASYNNMGTVYRNLGDFQQTQDYYARALGIRLKQLGPKHADVAASYNNLGIVYSDLGDFQQAKDNYARALDIRLKQLGPEHVDVATSYNNLGIVYSDLGDFQQAQDNYARALDIYVKKLGPEHVDVAASYNNLGIVYRNLGDFQQAQDSHTRALDIRLKQFGPEHVDAAASYNNLGIVYSDLGNFQEAQDYYAHALDIYVKQLGPEHVHVATSYNNLGTVYRNLGDFQQAQDSHARALDIRLKQLGPEHVDVATSCNNLGTVYRNLGDFQQAKDNHARAMDILLKQLGPDHLEVGKIYKNVGDAHNAQGHDGEAKRNYDRALAIYVRSLGPEHVDVRIIQNKLAQLLQ</sequence>
<evidence type="ECO:0000313" key="5">
    <source>
        <dbReference type="EMBL" id="CAH3153288.1"/>
    </source>
</evidence>
<feature type="repeat" description="TPR" evidence="3">
    <location>
        <begin position="697"/>
        <end position="730"/>
    </location>
</feature>
<evidence type="ECO:0000256" key="4">
    <source>
        <dbReference type="SAM" id="Coils"/>
    </source>
</evidence>
<dbReference type="SUPFAM" id="SSF48452">
    <property type="entry name" value="TPR-like"/>
    <property type="match status" value="1"/>
</dbReference>
<feature type="repeat" description="TPR" evidence="3">
    <location>
        <begin position="739"/>
        <end position="772"/>
    </location>
</feature>
<organism evidence="5 6">
    <name type="scientific">Pocillopora meandrina</name>
    <dbReference type="NCBI Taxonomy" id="46732"/>
    <lineage>
        <taxon>Eukaryota</taxon>
        <taxon>Metazoa</taxon>
        <taxon>Cnidaria</taxon>
        <taxon>Anthozoa</taxon>
        <taxon>Hexacorallia</taxon>
        <taxon>Scleractinia</taxon>
        <taxon>Astrocoeniina</taxon>
        <taxon>Pocilloporidae</taxon>
        <taxon>Pocillopora</taxon>
    </lineage>
</organism>
<keyword evidence="4" id="KW-0175">Coiled coil</keyword>
<dbReference type="InterPro" id="IPR019734">
    <property type="entry name" value="TPR_rpt"/>
</dbReference>
<feature type="repeat" description="TPR" evidence="3">
    <location>
        <begin position="1033"/>
        <end position="1066"/>
    </location>
</feature>
<keyword evidence="2 3" id="KW-0802">TPR repeat</keyword>
<feature type="repeat" description="TPR" evidence="3">
    <location>
        <begin position="865"/>
        <end position="898"/>
    </location>
</feature>
<evidence type="ECO:0000256" key="1">
    <source>
        <dbReference type="ARBA" id="ARBA00022737"/>
    </source>
</evidence>
<dbReference type="PANTHER" id="PTHR45641:SF1">
    <property type="entry name" value="AAA+ ATPASE DOMAIN-CONTAINING PROTEIN"/>
    <property type="match status" value="1"/>
</dbReference>
<dbReference type="InterPro" id="IPR027417">
    <property type="entry name" value="P-loop_NTPase"/>
</dbReference>
<dbReference type="SMART" id="SM00028">
    <property type="entry name" value="TPR"/>
    <property type="match status" value="11"/>
</dbReference>
<dbReference type="SUPFAM" id="SSF81901">
    <property type="entry name" value="HCP-like"/>
    <property type="match status" value="1"/>
</dbReference>
<dbReference type="Proteomes" id="UP001159428">
    <property type="component" value="Unassembled WGS sequence"/>
</dbReference>
<dbReference type="PROSITE" id="PS50005">
    <property type="entry name" value="TPR"/>
    <property type="match status" value="9"/>
</dbReference>
<feature type="repeat" description="TPR" evidence="3">
    <location>
        <begin position="991"/>
        <end position="1024"/>
    </location>
</feature>
<evidence type="ECO:0000256" key="2">
    <source>
        <dbReference type="ARBA" id="ARBA00022803"/>
    </source>
</evidence>
<dbReference type="SUPFAM" id="SSF52540">
    <property type="entry name" value="P-loop containing nucleoside triphosphate hydrolases"/>
    <property type="match status" value="1"/>
</dbReference>
<feature type="repeat" description="TPR" evidence="3">
    <location>
        <begin position="781"/>
        <end position="814"/>
    </location>
</feature>
<comment type="caution">
    <text evidence="5">The sequence shown here is derived from an EMBL/GenBank/DDBJ whole genome shotgun (WGS) entry which is preliminary data.</text>
</comment>
<feature type="repeat" description="TPR" evidence="3">
    <location>
        <begin position="907"/>
        <end position="940"/>
    </location>
</feature>
<dbReference type="EMBL" id="CALNXJ010000053">
    <property type="protein sequence ID" value="CAH3153288.1"/>
    <property type="molecule type" value="Genomic_DNA"/>
</dbReference>
<dbReference type="Pfam" id="PF13374">
    <property type="entry name" value="TPR_10"/>
    <property type="match status" value="1"/>
</dbReference>
<dbReference type="InterPro" id="IPR011990">
    <property type="entry name" value="TPR-like_helical_dom_sf"/>
</dbReference>
<protein>
    <recommendedName>
        <fullName evidence="7">Nephrocystin-3</fullName>
    </recommendedName>
</protein>
<evidence type="ECO:0008006" key="7">
    <source>
        <dbReference type="Google" id="ProtNLM"/>
    </source>
</evidence>